<protein>
    <recommendedName>
        <fullName evidence="3">C2H2-type domain-containing protein</fullName>
    </recommendedName>
</protein>
<reference evidence="4" key="2">
    <citation type="submission" date="2023-05" db="EMBL/GenBank/DDBJ databases">
        <authorList>
            <consortium name="Lawrence Berkeley National Laboratory"/>
            <person name="Steindorff A."/>
            <person name="Hensen N."/>
            <person name="Bonometti L."/>
            <person name="Westerberg I."/>
            <person name="Brannstrom I.O."/>
            <person name="Guillou S."/>
            <person name="Cros-Aarteil S."/>
            <person name="Calhoun S."/>
            <person name="Haridas S."/>
            <person name="Kuo A."/>
            <person name="Mondo S."/>
            <person name="Pangilinan J."/>
            <person name="Riley R."/>
            <person name="Labutti K."/>
            <person name="Andreopoulos B."/>
            <person name="Lipzen A."/>
            <person name="Chen C."/>
            <person name="Yanf M."/>
            <person name="Daum C."/>
            <person name="Ng V."/>
            <person name="Clum A."/>
            <person name="Ohm R."/>
            <person name="Martin F."/>
            <person name="Silar P."/>
            <person name="Natvig D."/>
            <person name="Lalanne C."/>
            <person name="Gautier V."/>
            <person name="Ament-Velasquez S.L."/>
            <person name="Kruys A."/>
            <person name="Hutchinson M.I."/>
            <person name="Powell A.J."/>
            <person name="Barry K."/>
            <person name="Miller A.N."/>
            <person name="Grigoriev I.V."/>
            <person name="Debuchy R."/>
            <person name="Gladieux P."/>
            <person name="Thoren M.H."/>
            <person name="Johannesson H."/>
        </authorList>
    </citation>
    <scope>NUCLEOTIDE SEQUENCE</scope>
    <source>
        <strain evidence="4">CBS 990.96</strain>
    </source>
</reference>
<keyword evidence="1" id="KW-0479">Metal-binding</keyword>
<feature type="region of interest" description="Disordered" evidence="2">
    <location>
        <begin position="354"/>
        <end position="376"/>
    </location>
</feature>
<keyword evidence="5" id="KW-1185">Reference proteome</keyword>
<comment type="caution">
    <text evidence="4">The sequence shown here is derived from an EMBL/GenBank/DDBJ whole genome shotgun (WGS) entry which is preliminary data.</text>
</comment>
<accession>A0AAN7GWX5</accession>
<evidence type="ECO:0000313" key="4">
    <source>
        <dbReference type="EMBL" id="KAK4224195.1"/>
    </source>
</evidence>
<organism evidence="4 5">
    <name type="scientific">Podospora fimiseda</name>
    <dbReference type="NCBI Taxonomy" id="252190"/>
    <lineage>
        <taxon>Eukaryota</taxon>
        <taxon>Fungi</taxon>
        <taxon>Dikarya</taxon>
        <taxon>Ascomycota</taxon>
        <taxon>Pezizomycotina</taxon>
        <taxon>Sordariomycetes</taxon>
        <taxon>Sordariomycetidae</taxon>
        <taxon>Sordariales</taxon>
        <taxon>Podosporaceae</taxon>
        <taxon>Podospora</taxon>
    </lineage>
</organism>
<dbReference type="AlphaFoldDB" id="A0AAN7GWX5"/>
<evidence type="ECO:0000256" key="1">
    <source>
        <dbReference type="PROSITE-ProRule" id="PRU00042"/>
    </source>
</evidence>
<feature type="domain" description="C2H2-type" evidence="3">
    <location>
        <begin position="309"/>
        <end position="339"/>
    </location>
</feature>
<dbReference type="Proteomes" id="UP001301958">
    <property type="component" value="Unassembled WGS sequence"/>
</dbReference>
<dbReference type="GO" id="GO:0008270">
    <property type="term" value="F:zinc ion binding"/>
    <property type="evidence" value="ECO:0007669"/>
    <property type="project" value="UniProtKB-KW"/>
</dbReference>
<gene>
    <name evidence="4" type="ORF">QBC38DRAFT_446680</name>
</gene>
<feature type="region of interest" description="Disordered" evidence="2">
    <location>
        <begin position="259"/>
        <end position="278"/>
    </location>
</feature>
<dbReference type="InterPro" id="IPR013087">
    <property type="entry name" value="Znf_C2H2_type"/>
</dbReference>
<proteinExistence type="predicted"/>
<dbReference type="EMBL" id="MU865400">
    <property type="protein sequence ID" value="KAK4224195.1"/>
    <property type="molecule type" value="Genomic_DNA"/>
</dbReference>
<dbReference type="PROSITE" id="PS50157">
    <property type="entry name" value="ZINC_FINGER_C2H2_2"/>
    <property type="match status" value="1"/>
</dbReference>
<evidence type="ECO:0000256" key="2">
    <source>
        <dbReference type="SAM" id="MobiDB-lite"/>
    </source>
</evidence>
<evidence type="ECO:0000259" key="3">
    <source>
        <dbReference type="PROSITE" id="PS50157"/>
    </source>
</evidence>
<name>A0AAN7GWX5_9PEZI</name>
<dbReference type="PROSITE" id="PS00028">
    <property type="entry name" value="ZINC_FINGER_C2H2_1"/>
    <property type="match status" value="1"/>
</dbReference>
<keyword evidence="1" id="KW-0863">Zinc-finger</keyword>
<keyword evidence="1" id="KW-0862">Zinc</keyword>
<sequence length="376" mass="41877">MWEFNLHKEKCLNKQQSTEKEIEAQLATELERRSEYVPKAKSIPTSKYVARSLSISTGFSPRSEHVTRSKYSPASDFAPASNLQVSPTSEILSPIPQYAPTPELLAQFTEFDSNQPLSNFLEPSSPTTYNFDQPMTDYVPEITTQLSPVTELSRTLPNQLSPIPEQPTSLYKPSEPTTSPKTQFMLLCELGCGQLFTNWDAYALHWPGCDLVGNSASKYVQAATAYGESSTTNQLIPSSPAFNHTTLNESAILLRASDKGKAKAVDTGSPEQQQQQQLRGDLQGGLGNQAPTGLNNWWSRNPATGQESWPCVLGCGKTFGSFSTLSLHWSRVDHSHLCPEVYARALKRGFVERKEEEEEEEEREVVMIDMTNEEDD</sequence>
<evidence type="ECO:0000313" key="5">
    <source>
        <dbReference type="Proteomes" id="UP001301958"/>
    </source>
</evidence>
<feature type="region of interest" description="Disordered" evidence="2">
    <location>
        <begin position="157"/>
        <end position="177"/>
    </location>
</feature>
<reference evidence="4" key="1">
    <citation type="journal article" date="2023" name="Mol. Phylogenet. Evol.">
        <title>Genome-scale phylogeny and comparative genomics of the fungal order Sordariales.</title>
        <authorList>
            <person name="Hensen N."/>
            <person name="Bonometti L."/>
            <person name="Westerberg I."/>
            <person name="Brannstrom I.O."/>
            <person name="Guillou S."/>
            <person name="Cros-Aarteil S."/>
            <person name="Calhoun S."/>
            <person name="Haridas S."/>
            <person name="Kuo A."/>
            <person name="Mondo S."/>
            <person name="Pangilinan J."/>
            <person name="Riley R."/>
            <person name="LaButti K."/>
            <person name="Andreopoulos B."/>
            <person name="Lipzen A."/>
            <person name="Chen C."/>
            <person name="Yan M."/>
            <person name="Daum C."/>
            <person name="Ng V."/>
            <person name="Clum A."/>
            <person name="Steindorff A."/>
            <person name="Ohm R.A."/>
            <person name="Martin F."/>
            <person name="Silar P."/>
            <person name="Natvig D.O."/>
            <person name="Lalanne C."/>
            <person name="Gautier V."/>
            <person name="Ament-Velasquez S.L."/>
            <person name="Kruys A."/>
            <person name="Hutchinson M.I."/>
            <person name="Powell A.J."/>
            <person name="Barry K."/>
            <person name="Miller A.N."/>
            <person name="Grigoriev I.V."/>
            <person name="Debuchy R."/>
            <person name="Gladieux P."/>
            <person name="Hiltunen Thoren M."/>
            <person name="Johannesson H."/>
        </authorList>
    </citation>
    <scope>NUCLEOTIDE SEQUENCE</scope>
    <source>
        <strain evidence="4">CBS 990.96</strain>
    </source>
</reference>